<comment type="caution">
    <text evidence="2">The sequence shown here is derived from an EMBL/GenBank/DDBJ whole genome shotgun (WGS) entry which is preliminary data.</text>
</comment>
<dbReference type="Proteomes" id="UP001268089">
    <property type="component" value="Unassembled WGS sequence"/>
</dbReference>
<keyword evidence="3" id="KW-1185">Reference proteome</keyword>
<dbReference type="EMBL" id="JAVDXO010000001">
    <property type="protein sequence ID" value="MDR7305349.1"/>
    <property type="molecule type" value="Genomic_DNA"/>
</dbReference>
<organism evidence="2 3">
    <name type="scientific">Rhodoferax saidenbachensis</name>
    <dbReference type="NCBI Taxonomy" id="1484693"/>
    <lineage>
        <taxon>Bacteria</taxon>
        <taxon>Pseudomonadati</taxon>
        <taxon>Pseudomonadota</taxon>
        <taxon>Betaproteobacteria</taxon>
        <taxon>Burkholderiales</taxon>
        <taxon>Comamonadaceae</taxon>
        <taxon>Rhodoferax</taxon>
    </lineage>
</organism>
<protein>
    <submittedName>
        <fullName evidence="2">Iron complex transport system substrate-binding protein</fullName>
    </submittedName>
</protein>
<dbReference type="PROSITE" id="PS50983">
    <property type="entry name" value="FE_B12_PBP"/>
    <property type="match status" value="1"/>
</dbReference>
<dbReference type="RefSeq" id="WP_310339405.1">
    <property type="nucleotide sequence ID" value="NZ_JAVDXO010000001.1"/>
</dbReference>
<evidence type="ECO:0000259" key="1">
    <source>
        <dbReference type="PROSITE" id="PS50983"/>
    </source>
</evidence>
<dbReference type="InterPro" id="IPR051030">
    <property type="entry name" value="Vitamin_B12-ABC_binding"/>
</dbReference>
<accession>A0ABU1ZII4</accession>
<gene>
    <name evidence="2" type="ORF">J2X15_000615</name>
</gene>
<dbReference type="Pfam" id="PF01497">
    <property type="entry name" value="Peripla_BP_2"/>
    <property type="match status" value="1"/>
</dbReference>
<dbReference type="Gene3D" id="3.40.50.1980">
    <property type="entry name" value="Nitrogenase molybdenum iron protein domain"/>
    <property type="match status" value="2"/>
</dbReference>
<dbReference type="SUPFAM" id="SSF53807">
    <property type="entry name" value="Helical backbone' metal receptor"/>
    <property type="match status" value="1"/>
</dbReference>
<feature type="domain" description="Fe/B12 periplasmic-binding" evidence="1">
    <location>
        <begin position="13"/>
        <end position="272"/>
    </location>
</feature>
<dbReference type="InterPro" id="IPR002491">
    <property type="entry name" value="ABC_transptr_periplasmic_BD"/>
</dbReference>
<dbReference type="PANTHER" id="PTHR42860">
    <property type="entry name" value="VITAMIN B12-BINDING PROTEIN"/>
    <property type="match status" value="1"/>
</dbReference>
<reference evidence="2 3" key="1">
    <citation type="submission" date="2023-07" db="EMBL/GenBank/DDBJ databases">
        <title>Sorghum-associated microbial communities from plants grown in Nebraska, USA.</title>
        <authorList>
            <person name="Schachtman D."/>
        </authorList>
    </citation>
    <scope>NUCLEOTIDE SEQUENCE [LARGE SCALE GENOMIC DNA]</scope>
    <source>
        <strain evidence="2 3">BE308</strain>
    </source>
</reference>
<evidence type="ECO:0000313" key="2">
    <source>
        <dbReference type="EMBL" id="MDR7305349.1"/>
    </source>
</evidence>
<evidence type="ECO:0000313" key="3">
    <source>
        <dbReference type="Proteomes" id="UP001268089"/>
    </source>
</evidence>
<sequence>MTDLLHFQPGPQRIVCLTEETTEWLYLLGQEARIVGISGYTVRPKRARDEKPRVSAFLSAKLDKIMELQPDCVLGFSDLQADIAADLVKRGVQVTIFNQRSVAEIFSMLFQLAAMVGEAEQGAQRIAQMQADLRAMQAAVALKLAAGARRPKVFFEEWDTPHISAIRWVSELIGIAGGDDCFPELAAESLGKNRIIADGGEIVRRNPDIILGSWCGKKFRPENVVVREGWGVVNAVRHNQLFEIKSPDILQPGPAALTDGVARMHRIILQWMDADLAGAFTP</sequence>
<name>A0ABU1ZII4_9BURK</name>
<dbReference type="PANTHER" id="PTHR42860:SF2">
    <property type="entry name" value="BLL4160 PROTEIN"/>
    <property type="match status" value="1"/>
</dbReference>
<proteinExistence type="predicted"/>